<sequence length="88" mass="10001">MQVAHRLDFQSCFHDGSKILTETALLSVSQRCLHASCNSSFFSSSFEKECWLQLQHGIIHAGSIALVRKGKMCCIIYVNVMYLKSFRL</sequence>
<name>A0A2S3HGM4_9POAL</name>
<dbReference type="Gramene" id="PAN22380">
    <property type="protein sequence ID" value="PAN22380"/>
    <property type="gene ID" value="PAHAL_4G015700"/>
</dbReference>
<reference evidence="1" key="1">
    <citation type="submission" date="2018-04" db="EMBL/GenBank/DDBJ databases">
        <title>WGS assembly of Panicum hallii.</title>
        <authorList>
            <person name="Lovell J."/>
            <person name="Jenkins J."/>
            <person name="Lowry D."/>
            <person name="Mamidi S."/>
            <person name="Sreedasyam A."/>
            <person name="Weng X."/>
            <person name="Barry K."/>
            <person name="Bonette J."/>
            <person name="Campitelli B."/>
            <person name="Daum C."/>
            <person name="Gordon S."/>
            <person name="Gould B."/>
            <person name="Lipzen A."/>
            <person name="Macqueen A."/>
            <person name="Palacio-Mejia J."/>
            <person name="Plott C."/>
            <person name="Shakirov E."/>
            <person name="Shu S."/>
            <person name="Yoshinaga Y."/>
            <person name="Zane M."/>
            <person name="Rokhsar D."/>
            <person name="Grimwood J."/>
            <person name="Schmutz J."/>
            <person name="Juenger T."/>
        </authorList>
    </citation>
    <scope>NUCLEOTIDE SEQUENCE [LARGE SCALE GENOMIC DNA]</scope>
    <source>
        <strain evidence="1">FIL2</strain>
    </source>
</reference>
<gene>
    <name evidence="1" type="ORF">PAHAL_4G015700</name>
</gene>
<accession>A0A2S3HGM4</accession>
<dbReference type="Proteomes" id="UP000243499">
    <property type="component" value="Chromosome 4"/>
</dbReference>
<organism evidence="1">
    <name type="scientific">Panicum hallii</name>
    <dbReference type="NCBI Taxonomy" id="206008"/>
    <lineage>
        <taxon>Eukaryota</taxon>
        <taxon>Viridiplantae</taxon>
        <taxon>Streptophyta</taxon>
        <taxon>Embryophyta</taxon>
        <taxon>Tracheophyta</taxon>
        <taxon>Spermatophyta</taxon>
        <taxon>Magnoliopsida</taxon>
        <taxon>Liliopsida</taxon>
        <taxon>Poales</taxon>
        <taxon>Poaceae</taxon>
        <taxon>PACMAD clade</taxon>
        <taxon>Panicoideae</taxon>
        <taxon>Panicodae</taxon>
        <taxon>Paniceae</taxon>
        <taxon>Panicinae</taxon>
        <taxon>Panicum</taxon>
        <taxon>Panicum sect. Panicum</taxon>
    </lineage>
</organism>
<protein>
    <submittedName>
        <fullName evidence="1">Uncharacterized protein</fullName>
    </submittedName>
</protein>
<proteinExistence type="predicted"/>
<dbReference type="AlphaFoldDB" id="A0A2S3HGM4"/>
<dbReference type="EMBL" id="CM008049">
    <property type="protein sequence ID" value="PAN22380.1"/>
    <property type="molecule type" value="Genomic_DNA"/>
</dbReference>
<evidence type="ECO:0000313" key="1">
    <source>
        <dbReference type="EMBL" id="PAN22380.1"/>
    </source>
</evidence>